<proteinExistence type="predicted"/>
<evidence type="ECO:0000259" key="2">
    <source>
        <dbReference type="SMART" id="SM01274"/>
    </source>
</evidence>
<dbReference type="InterPro" id="IPR051674">
    <property type="entry name" value="Malate_Decarboxylase"/>
</dbReference>
<sequence>MQTKNNKITSEQALEYHLGGKIGLDLLKKLRNDIDLSLAYTPGVAEACRAIENDPDNVYTYTSKNNLVAVVTDGTAVLGLGDIGPLASIPVMEGKAMLFKAFSGVDGWPVPLTGIRTKGDIGRSDPDTFVETVSRIAPMYGGINIEDVAAPECFEIEDRLRVKLDIPVFHDDQHGTAIISFAGLTNYLLLTGKKIEGIKIIINGGGAAGIK</sequence>
<dbReference type="Gene3D" id="3.40.50.720">
    <property type="entry name" value="NAD(P)-binding Rossmann-like Domain"/>
    <property type="match status" value="1"/>
</dbReference>
<dbReference type="InterPro" id="IPR046346">
    <property type="entry name" value="Aminoacid_DH-like_N_sf"/>
</dbReference>
<comment type="caution">
    <text evidence="3">The sequence shown here is derived from an EMBL/GenBank/DDBJ whole genome shotgun (WGS) entry which is preliminary data.</text>
</comment>
<dbReference type="Gene3D" id="3.40.50.10380">
    <property type="entry name" value="Malic enzyme, N-terminal domain"/>
    <property type="match status" value="1"/>
</dbReference>
<reference evidence="3" key="1">
    <citation type="journal article" date="2014" name="Front. Microbiol.">
        <title>High frequency of phylogenetically diverse reductive dehalogenase-homologous genes in deep subseafloor sedimentary metagenomes.</title>
        <authorList>
            <person name="Kawai M."/>
            <person name="Futagami T."/>
            <person name="Toyoda A."/>
            <person name="Takaki Y."/>
            <person name="Nishi S."/>
            <person name="Hori S."/>
            <person name="Arai W."/>
            <person name="Tsubouchi T."/>
            <person name="Morono Y."/>
            <person name="Uchiyama I."/>
            <person name="Ito T."/>
            <person name="Fujiyama A."/>
            <person name="Inagaki F."/>
            <person name="Takami H."/>
        </authorList>
    </citation>
    <scope>NUCLEOTIDE SEQUENCE</scope>
    <source>
        <strain evidence="3">Expedition CK06-06</strain>
    </source>
</reference>
<dbReference type="SUPFAM" id="SSF53223">
    <property type="entry name" value="Aminoacid dehydrogenase-like, N-terminal domain"/>
    <property type="match status" value="1"/>
</dbReference>
<dbReference type="InterPro" id="IPR036291">
    <property type="entry name" value="NAD(P)-bd_dom_sf"/>
</dbReference>
<dbReference type="AlphaFoldDB" id="X1K8L9"/>
<keyword evidence="1" id="KW-0560">Oxidoreductase</keyword>
<organism evidence="3">
    <name type="scientific">marine sediment metagenome</name>
    <dbReference type="NCBI Taxonomy" id="412755"/>
    <lineage>
        <taxon>unclassified sequences</taxon>
        <taxon>metagenomes</taxon>
        <taxon>ecological metagenomes</taxon>
    </lineage>
</organism>
<name>X1K8L9_9ZZZZ</name>
<dbReference type="GO" id="GO:0016616">
    <property type="term" value="F:oxidoreductase activity, acting on the CH-OH group of donors, NAD or NADP as acceptor"/>
    <property type="evidence" value="ECO:0007669"/>
    <property type="project" value="InterPro"/>
</dbReference>
<dbReference type="InterPro" id="IPR037062">
    <property type="entry name" value="Malic_N_dom_sf"/>
</dbReference>
<dbReference type="PANTHER" id="PTHR43237:SF4">
    <property type="entry name" value="NADP-DEPENDENT MALIC ENZYME"/>
    <property type="match status" value="1"/>
</dbReference>
<feature type="domain" description="Malic enzyme N-terminal" evidence="2">
    <location>
        <begin position="19"/>
        <end position="161"/>
    </location>
</feature>
<dbReference type="PANTHER" id="PTHR43237">
    <property type="entry name" value="NADP-DEPENDENT MALIC ENZYME"/>
    <property type="match status" value="1"/>
</dbReference>
<dbReference type="EMBL" id="BARU01040508">
    <property type="protein sequence ID" value="GAH78433.1"/>
    <property type="molecule type" value="Genomic_DNA"/>
</dbReference>
<gene>
    <name evidence="3" type="ORF">S03H2_62616</name>
</gene>
<evidence type="ECO:0000313" key="3">
    <source>
        <dbReference type="EMBL" id="GAH78433.1"/>
    </source>
</evidence>
<evidence type="ECO:0000256" key="1">
    <source>
        <dbReference type="ARBA" id="ARBA00023002"/>
    </source>
</evidence>
<dbReference type="GO" id="GO:0004470">
    <property type="term" value="F:malic enzyme activity"/>
    <property type="evidence" value="ECO:0007669"/>
    <property type="project" value="InterPro"/>
</dbReference>
<protein>
    <recommendedName>
        <fullName evidence="2">Malic enzyme N-terminal domain-containing protein</fullName>
    </recommendedName>
</protein>
<dbReference type="InterPro" id="IPR012301">
    <property type="entry name" value="Malic_N_dom"/>
</dbReference>
<accession>X1K8L9</accession>
<dbReference type="SUPFAM" id="SSF51735">
    <property type="entry name" value="NAD(P)-binding Rossmann-fold domains"/>
    <property type="match status" value="1"/>
</dbReference>
<feature type="non-terminal residue" evidence="3">
    <location>
        <position position="211"/>
    </location>
</feature>
<dbReference type="Pfam" id="PF00390">
    <property type="entry name" value="malic"/>
    <property type="match status" value="1"/>
</dbReference>
<dbReference type="SMART" id="SM01274">
    <property type="entry name" value="malic"/>
    <property type="match status" value="1"/>
</dbReference>